<feature type="domain" description="Myb-like" evidence="12">
    <location>
        <begin position="81"/>
        <end position="132"/>
    </location>
</feature>
<dbReference type="GO" id="GO:0005634">
    <property type="term" value="C:nucleus"/>
    <property type="evidence" value="ECO:0007669"/>
    <property type="project" value="UniProtKB-SubCell"/>
</dbReference>
<dbReference type="AlphaFoldDB" id="A0AAV5E4S3"/>
<dbReference type="GO" id="GO:0008270">
    <property type="term" value="F:zinc ion binding"/>
    <property type="evidence" value="ECO:0007669"/>
    <property type="project" value="UniProtKB-KW"/>
</dbReference>
<organism evidence="15 16">
    <name type="scientific">Eleusine coracana subsp. coracana</name>
    <dbReference type="NCBI Taxonomy" id="191504"/>
    <lineage>
        <taxon>Eukaryota</taxon>
        <taxon>Viridiplantae</taxon>
        <taxon>Streptophyta</taxon>
        <taxon>Embryophyta</taxon>
        <taxon>Tracheophyta</taxon>
        <taxon>Spermatophyta</taxon>
        <taxon>Magnoliopsida</taxon>
        <taxon>Liliopsida</taxon>
        <taxon>Poales</taxon>
        <taxon>Poaceae</taxon>
        <taxon>PACMAD clade</taxon>
        <taxon>Chloridoideae</taxon>
        <taxon>Cynodonteae</taxon>
        <taxon>Eleusininae</taxon>
        <taxon>Eleusine</taxon>
    </lineage>
</organism>
<evidence type="ECO:0000313" key="15">
    <source>
        <dbReference type="EMBL" id="GJN17155.1"/>
    </source>
</evidence>
<evidence type="ECO:0000256" key="11">
    <source>
        <dbReference type="SAM" id="Phobius"/>
    </source>
</evidence>
<keyword evidence="4" id="KW-0863">Zinc-finger</keyword>
<dbReference type="SMART" id="SM00744">
    <property type="entry name" value="RINGv"/>
    <property type="match status" value="1"/>
</dbReference>
<keyword evidence="2" id="KW-0479">Metal-binding</keyword>
<keyword evidence="11" id="KW-1133">Transmembrane helix</keyword>
<evidence type="ECO:0000256" key="7">
    <source>
        <dbReference type="ARBA" id="ARBA00023125"/>
    </source>
</evidence>
<keyword evidence="3" id="KW-0677">Repeat</keyword>
<dbReference type="Gene3D" id="1.10.10.60">
    <property type="entry name" value="Homeodomain-like"/>
    <property type="match status" value="2"/>
</dbReference>
<feature type="region of interest" description="Disordered" evidence="10">
    <location>
        <begin position="323"/>
        <end position="347"/>
    </location>
</feature>
<evidence type="ECO:0000256" key="9">
    <source>
        <dbReference type="ARBA" id="ARBA00023242"/>
    </source>
</evidence>
<evidence type="ECO:0000256" key="8">
    <source>
        <dbReference type="ARBA" id="ARBA00023163"/>
    </source>
</evidence>
<sequence>MADETAAVSPPHPLPDPPAAAEATHSNSHSMADESQAPTEPQPQPQPHYSSPPPSGDDDDVTFICSSFAGEDATSASAAATRERVRGPWSPEEDALLSSLVDKLGARNWTLIARGIPGRSGKSCRLRWCNQLDPQVKRKPFTEEEDRIIMAAHAVHGNKWAAIAKLLVGRTDNAIKNHWNSTLRRRYCSGGRCSHSGVVEPAMTEVSRAVSEEPWPLGDISSLKAMDLKDVPVQTMPEIQLGYAARIGAFRPYNLGHSESSKHETPSSVFKFDSTLKALNPENDVFKSPDPMCFAAEVSLVAMVDEGEQSAITSAAAAVHDVERGGAGRRAEERLDEEEGESQCFSDAEDLSLHSHSRQDSSVEDCISTCEFGGGGADAAGVVDVAERGRKSCVSECSLDDVDLEAGLAEITKASPDKAETNCRICHLGLESAAAESGAGIVLGCSCKDDLSRAHKQCAETWFKIRGNKICEICGSTACNVAGFGDADFMDQWNESSSTGGAQAAGNEPRRFWQGHRFLNFLPACMVFAFVISWLFHFNVPG</sequence>
<dbReference type="PROSITE" id="PS50090">
    <property type="entry name" value="MYB_LIKE"/>
    <property type="match status" value="2"/>
</dbReference>
<keyword evidence="7" id="KW-0238">DNA-binding</keyword>
<keyword evidence="9" id="KW-0539">Nucleus</keyword>
<feature type="domain" description="RING-CH-type" evidence="13">
    <location>
        <begin position="415"/>
        <end position="481"/>
    </location>
</feature>
<dbReference type="InterPro" id="IPR017930">
    <property type="entry name" value="Myb_dom"/>
</dbReference>
<dbReference type="Pfam" id="PF12906">
    <property type="entry name" value="RINGv"/>
    <property type="match status" value="1"/>
</dbReference>
<dbReference type="CDD" id="cd00167">
    <property type="entry name" value="SANT"/>
    <property type="match status" value="2"/>
</dbReference>
<keyword evidence="16" id="KW-1185">Reference proteome</keyword>
<evidence type="ECO:0000256" key="1">
    <source>
        <dbReference type="ARBA" id="ARBA00004123"/>
    </source>
</evidence>
<evidence type="ECO:0000259" key="14">
    <source>
        <dbReference type="PROSITE" id="PS51294"/>
    </source>
</evidence>
<dbReference type="InterPro" id="IPR001005">
    <property type="entry name" value="SANT/Myb"/>
</dbReference>
<comment type="subcellular location">
    <subcellularLocation>
        <location evidence="1">Nucleus</location>
    </subcellularLocation>
</comment>
<feature type="domain" description="Myb-like" evidence="12">
    <location>
        <begin position="133"/>
        <end position="183"/>
    </location>
</feature>
<dbReference type="InterPro" id="IPR011016">
    <property type="entry name" value="Znf_RING-CH"/>
</dbReference>
<evidence type="ECO:0000259" key="13">
    <source>
        <dbReference type="PROSITE" id="PS51292"/>
    </source>
</evidence>
<reference evidence="15" key="2">
    <citation type="submission" date="2021-12" db="EMBL/GenBank/DDBJ databases">
        <title>Resequencing data analysis of finger millet.</title>
        <authorList>
            <person name="Hatakeyama M."/>
            <person name="Aluri S."/>
            <person name="Balachadran M.T."/>
            <person name="Sivarajan S.R."/>
            <person name="Poveda L."/>
            <person name="Shimizu-Inatsugi R."/>
            <person name="Schlapbach R."/>
            <person name="Sreeman S.M."/>
            <person name="Shimizu K.K."/>
        </authorList>
    </citation>
    <scope>NUCLEOTIDE SEQUENCE</scope>
</reference>
<evidence type="ECO:0000256" key="6">
    <source>
        <dbReference type="ARBA" id="ARBA00023015"/>
    </source>
</evidence>
<dbReference type="Proteomes" id="UP001054889">
    <property type="component" value="Unassembled WGS sequence"/>
</dbReference>
<feature type="compositionally biased region" description="Pro residues" evidence="10">
    <location>
        <begin position="40"/>
        <end position="55"/>
    </location>
</feature>
<dbReference type="InterPro" id="IPR009057">
    <property type="entry name" value="Homeodomain-like_sf"/>
</dbReference>
<comment type="caution">
    <text evidence="15">The sequence shown here is derived from an EMBL/GenBank/DDBJ whole genome shotgun (WGS) entry which is preliminary data.</text>
</comment>
<proteinExistence type="predicted"/>
<feature type="compositionally biased region" description="Basic and acidic residues" evidence="10">
    <location>
        <begin position="323"/>
        <end position="333"/>
    </location>
</feature>
<dbReference type="SUPFAM" id="SSF46689">
    <property type="entry name" value="Homeodomain-like"/>
    <property type="match status" value="1"/>
</dbReference>
<dbReference type="Gene3D" id="3.30.40.10">
    <property type="entry name" value="Zinc/RING finger domain, C3HC4 (zinc finger)"/>
    <property type="match status" value="1"/>
</dbReference>
<reference evidence="15" key="1">
    <citation type="journal article" date="2018" name="DNA Res.">
        <title>Multiple hybrid de novo genome assembly of finger millet, an orphan allotetraploid crop.</title>
        <authorList>
            <person name="Hatakeyama M."/>
            <person name="Aluri S."/>
            <person name="Balachadran M.T."/>
            <person name="Sivarajan S.R."/>
            <person name="Patrignani A."/>
            <person name="Gruter S."/>
            <person name="Poveda L."/>
            <person name="Shimizu-Inatsugi R."/>
            <person name="Baeten J."/>
            <person name="Francoijs K.J."/>
            <person name="Nataraja K.N."/>
            <person name="Reddy Y.A.N."/>
            <person name="Phadnis S."/>
            <person name="Ravikumar R.L."/>
            <person name="Schlapbach R."/>
            <person name="Sreeman S.M."/>
            <person name="Shimizu K.K."/>
        </authorList>
    </citation>
    <scope>NUCLEOTIDE SEQUENCE</scope>
</reference>
<dbReference type="PANTHER" id="PTHR46214">
    <property type="entry name" value="ZINC FINGER, RING-CH-TYPE"/>
    <property type="match status" value="1"/>
</dbReference>
<evidence type="ECO:0000256" key="10">
    <source>
        <dbReference type="SAM" id="MobiDB-lite"/>
    </source>
</evidence>
<dbReference type="Pfam" id="PF00249">
    <property type="entry name" value="Myb_DNA-binding"/>
    <property type="match status" value="2"/>
</dbReference>
<dbReference type="GO" id="GO:0003677">
    <property type="term" value="F:DNA binding"/>
    <property type="evidence" value="ECO:0007669"/>
    <property type="project" value="UniProtKB-KW"/>
</dbReference>
<dbReference type="PANTHER" id="PTHR46214:SF30">
    <property type="entry name" value="OS01G0850200 PROTEIN"/>
    <property type="match status" value="1"/>
</dbReference>
<keyword evidence="11" id="KW-0812">Transmembrane</keyword>
<evidence type="ECO:0000259" key="12">
    <source>
        <dbReference type="PROSITE" id="PS50090"/>
    </source>
</evidence>
<gene>
    <name evidence="15" type="primary">gb04202</name>
    <name evidence="15" type="ORF">PR202_gb04202</name>
</gene>
<dbReference type="SUPFAM" id="SSF57850">
    <property type="entry name" value="RING/U-box"/>
    <property type="match status" value="1"/>
</dbReference>
<feature type="region of interest" description="Disordered" evidence="10">
    <location>
        <begin position="1"/>
        <end position="63"/>
    </location>
</feature>
<keyword evidence="11" id="KW-0472">Membrane</keyword>
<keyword evidence="8" id="KW-0804">Transcription</keyword>
<feature type="domain" description="HTH myb-type" evidence="14">
    <location>
        <begin position="137"/>
        <end position="187"/>
    </location>
</feature>
<evidence type="ECO:0000256" key="5">
    <source>
        <dbReference type="ARBA" id="ARBA00022833"/>
    </source>
</evidence>
<evidence type="ECO:0000256" key="3">
    <source>
        <dbReference type="ARBA" id="ARBA00022737"/>
    </source>
</evidence>
<accession>A0AAV5E4S3</accession>
<evidence type="ECO:0000313" key="16">
    <source>
        <dbReference type="Proteomes" id="UP001054889"/>
    </source>
</evidence>
<dbReference type="SMART" id="SM00717">
    <property type="entry name" value="SANT"/>
    <property type="match status" value="2"/>
</dbReference>
<name>A0AAV5E4S3_ELECO</name>
<evidence type="ECO:0000256" key="2">
    <source>
        <dbReference type="ARBA" id="ARBA00022723"/>
    </source>
</evidence>
<feature type="transmembrane region" description="Helical" evidence="11">
    <location>
        <begin position="518"/>
        <end position="536"/>
    </location>
</feature>
<feature type="domain" description="HTH myb-type" evidence="14">
    <location>
        <begin position="81"/>
        <end position="136"/>
    </location>
</feature>
<evidence type="ECO:0000256" key="4">
    <source>
        <dbReference type="ARBA" id="ARBA00022771"/>
    </source>
</evidence>
<dbReference type="PROSITE" id="PS51292">
    <property type="entry name" value="ZF_RING_CH"/>
    <property type="match status" value="1"/>
</dbReference>
<keyword evidence="5" id="KW-0862">Zinc</keyword>
<dbReference type="PROSITE" id="PS51294">
    <property type="entry name" value="HTH_MYB"/>
    <property type="match status" value="2"/>
</dbReference>
<dbReference type="InterPro" id="IPR013083">
    <property type="entry name" value="Znf_RING/FYVE/PHD"/>
</dbReference>
<keyword evidence="6" id="KW-0805">Transcription regulation</keyword>
<dbReference type="EMBL" id="BQKI01000073">
    <property type="protein sequence ID" value="GJN17155.1"/>
    <property type="molecule type" value="Genomic_DNA"/>
</dbReference>
<dbReference type="FunFam" id="1.10.10.60:FF:000060">
    <property type="entry name" value="MYB transcription factor"/>
    <property type="match status" value="1"/>
</dbReference>
<protein>
    <submittedName>
        <fullName evidence="15">Uncharacterized protein</fullName>
    </submittedName>
</protein>